<protein>
    <submittedName>
        <fullName evidence="1">Uncharacterized protein</fullName>
    </submittedName>
</protein>
<gene>
    <name evidence="1" type="ORF">GCM10010831_24420</name>
</gene>
<evidence type="ECO:0000313" key="1">
    <source>
        <dbReference type="EMBL" id="GGE22591.1"/>
    </source>
</evidence>
<dbReference type="Proteomes" id="UP000599688">
    <property type="component" value="Unassembled WGS sequence"/>
</dbReference>
<accession>A0A917A3X7</accession>
<proteinExistence type="predicted"/>
<dbReference type="AlphaFoldDB" id="A0A917A3X7"/>
<keyword evidence="2" id="KW-1185">Reference proteome</keyword>
<organism evidence="1 2">
    <name type="scientific">Psychroflexus salis</name>
    <dbReference type="NCBI Taxonomy" id="1526574"/>
    <lineage>
        <taxon>Bacteria</taxon>
        <taxon>Pseudomonadati</taxon>
        <taxon>Bacteroidota</taxon>
        <taxon>Flavobacteriia</taxon>
        <taxon>Flavobacteriales</taxon>
        <taxon>Flavobacteriaceae</taxon>
        <taxon>Psychroflexus</taxon>
    </lineage>
</organism>
<comment type="caution">
    <text evidence="1">The sequence shown here is derived from an EMBL/GenBank/DDBJ whole genome shotgun (WGS) entry which is preliminary data.</text>
</comment>
<reference evidence="1 2" key="1">
    <citation type="journal article" date="2014" name="Int. J. Syst. Evol. Microbiol.">
        <title>Complete genome sequence of Corynebacterium casei LMG S-19264T (=DSM 44701T), isolated from a smear-ripened cheese.</title>
        <authorList>
            <consortium name="US DOE Joint Genome Institute (JGI-PGF)"/>
            <person name="Walter F."/>
            <person name="Albersmeier A."/>
            <person name="Kalinowski J."/>
            <person name="Ruckert C."/>
        </authorList>
    </citation>
    <scope>NUCLEOTIDE SEQUENCE [LARGE SCALE GENOMIC DNA]</scope>
    <source>
        <strain evidence="1 2">CGMCC 1.12925</strain>
    </source>
</reference>
<dbReference type="EMBL" id="BMGL01000016">
    <property type="protein sequence ID" value="GGE22591.1"/>
    <property type="molecule type" value="Genomic_DNA"/>
</dbReference>
<sequence>MLSVFEFYAGNKKQATKQLQISVELKNVEYKKAGYIIQVEVD</sequence>
<evidence type="ECO:0000313" key="2">
    <source>
        <dbReference type="Proteomes" id="UP000599688"/>
    </source>
</evidence>
<name>A0A917A3X7_9FLAO</name>